<proteinExistence type="predicted"/>
<dbReference type="OrthoDB" id="2888644at2"/>
<dbReference type="KEGG" id="nmk:CHR53_05950"/>
<name>A0A3T0HUT4_9BACI</name>
<dbReference type="Proteomes" id="UP000282892">
    <property type="component" value="Chromosome"/>
</dbReference>
<keyword evidence="2" id="KW-1185">Reference proteome</keyword>
<dbReference type="EMBL" id="CP022572">
    <property type="protein sequence ID" value="AZU60846.1"/>
    <property type="molecule type" value="Genomic_DNA"/>
</dbReference>
<dbReference type="AlphaFoldDB" id="A0A3T0HUT4"/>
<accession>A0A3T0HUT4</accession>
<reference evidence="1 2" key="1">
    <citation type="submission" date="2017-07" db="EMBL/GenBank/DDBJ databases">
        <title>The complete genome sequence of Bacillus mesonae strain H20-5, an efficient strain improving plant abiotic stress resistance.</title>
        <authorList>
            <person name="Kim S.Y."/>
            <person name="Song H."/>
            <person name="Sang M.K."/>
            <person name="Weon H.-Y."/>
            <person name="Song J."/>
        </authorList>
    </citation>
    <scope>NUCLEOTIDE SEQUENCE [LARGE SCALE GENOMIC DNA]</scope>
    <source>
        <strain evidence="1 2">H20-5</strain>
    </source>
</reference>
<dbReference type="RefSeq" id="WP_066393397.1">
    <property type="nucleotide sequence ID" value="NZ_CP022572.1"/>
</dbReference>
<dbReference type="STRING" id="1193713.GCA_001636315_03718"/>
<evidence type="ECO:0000313" key="2">
    <source>
        <dbReference type="Proteomes" id="UP000282892"/>
    </source>
</evidence>
<organism evidence="1 2">
    <name type="scientific">Neobacillus mesonae</name>
    <dbReference type="NCBI Taxonomy" id="1193713"/>
    <lineage>
        <taxon>Bacteria</taxon>
        <taxon>Bacillati</taxon>
        <taxon>Bacillota</taxon>
        <taxon>Bacilli</taxon>
        <taxon>Bacillales</taxon>
        <taxon>Bacillaceae</taxon>
        <taxon>Neobacillus</taxon>
    </lineage>
</organism>
<sequence length="103" mass="11975">MTSETYIDFCFVRAAAGGFSEEIDQMLRDTFVKKRLNWYLEEKTVDGAEMVIAEIKGMSDWASEDETIEFLEENAGEKFWQYLQGYKMFIYPVKRGCNSCGVH</sequence>
<protein>
    <submittedName>
        <fullName evidence="1">Uncharacterized protein</fullName>
    </submittedName>
</protein>
<evidence type="ECO:0000313" key="1">
    <source>
        <dbReference type="EMBL" id="AZU60846.1"/>
    </source>
</evidence>
<gene>
    <name evidence="1" type="ORF">CHR53_05950</name>
</gene>